<keyword evidence="4" id="KW-0804">Transcription</keyword>
<dbReference type="PROSITE" id="PS50110">
    <property type="entry name" value="RESPONSE_REGULATORY"/>
    <property type="match status" value="1"/>
</dbReference>
<proteinExistence type="predicted"/>
<dbReference type="SUPFAM" id="SSF52172">
    <property type="entry name" value="CheY-like"/>
    <property type="match status" value="1"/>
</dbReference>
<dbReference type="AlphaFoldDB" id="A0A2T5RJJ3"/>
<evidence type="ECO:0000256" key="1">
    <source>
        <dbReference type="ARBA" id="ARBA00018672"/>
    </source>
</evidence>
<comment type="function">
    <text evidence="5">May play the central regulatory role in sporulation. It may be an element of the effector pathway responsible for the activation of sporulation genes in response to nutritional stress. Spo0A may act in concert with spo0H (a sigma factor) to control the expression of some genes that are critical to the sporulation process.</text>
</comment>
<dbReference type="RefSeq" id="WP_108140102.1">
    <property type="nucleotide sequence ID" value="NZ_QAXS01000014.1"/>
</dbReference>
<feature type="domain" description="Response regulatory" evidence="8">
    <location>
        <begin position="3"/>
        <end position="120"/>
    </location>
</feature>
<dbReference type="PROSITE" id="PS50943">
    <property type="entry name" value="HTH_CROC1"/>
    <property type="match status" value="1"/>
</dbReference>
<keyword evidence="6" id="KW-0597">Phosphoprotein</keyword>
<evidence type="ECO:0000259" key="9">
    <source>
        <dbReference type="PROSITE" id="PS50943"/>
    </source>
</evidence>
<comment type="caution">
    <text evidence="10">The sequence shown here is derived from an EMBL/GenBank/DDBJ whole genome shotgun (WGS) entry which is preliminary data.</text>
</comment>
<evidence type="ECO:0000313" key="11">
    <source>
        <dbReference type="Proteomes" id="UP000244089"/>
    </source>
</evidence>
<keyword evidence="2" id="KW-0805">Transcription regulation</keyword>
<dbReference type="CDD" id="cd17536">
    <property type="entry name" value="REC_YesN-like"/>
    <property type="match status" value="1"/>
</dbReference>
<dbReference type="OrthoDB" id="9794370at2"/>
<dbReference type="Gene3D" id="3.40.50.2300">
    <property type="match status" value="1"/>
</dbReference>
<evidence type="ECO:0000259" key="8">
    <source>
        <dbReference type="PROSITE" id="PS50110"/>
    </source>
</evidence>
<dbReference type="InterPro" id="IPR001789">
    <property type="entry name" value="Sig_transdc_resp-reg_receiver"/>
</dbReference>
<dbReference type="SUPFAM" id="SSF46689">
    <property type="entry name" value="Homeodomain-like"/>
    <property type="match status" value="2"/>
</dbReference>
<dbReference type="SMART" id="SM00342">
    <property type="entry name" value="HTH_ARAC"/>
    <property type="match status" value="1"/>
</dbReference>
<dbReference type="EMBL" id="QAXS01000014">
    <property type="protein sequence ID" value="PTV98774.1"/>
    <property type="molecule type" value="Genomic_DNA"/>
</dbReference>
<evidence type="ECO:0000313" key="10">
    <source>
        <dbReference type="EMBL" id="PTV98774.1"/>
    </source>
</evidence>
<evidence type="ECO:0000256" key="2">
    <source>
        <dbReference type="ARBA" id="ARBA00023015"/>
    </source>
</evidence>
<dbReference type="InterPro" id="IPR011006">
    <property type="entry name" value="CheY-like_superfamily"/>
</dbReference>
<dbReference type="InterPro" id="IPR018060">
    <property type="entry name" value="HTH_AraC"/>
</dbReference>
<keyword evidence="3" id="KW-0238">DNA-binding</keyword>
<dbReference type="InterPro" id="IPR001387">
    <property type="entry name" value="Cro/C1-type_HTH"/>
</dbReference>
<dbReference type="InterPro" id="IPR009057">
    <property type="entry name" value="Homeodomain-like_sf"/>
</dbReference>
<protein>
    <recommendedName>
        <fullName evidence="1">Stage 0 sporulation protein A homolog</fullName>
    </recommendedName>
</protein>
<dbReference type="SMART" id="SM00448">
    <property type="entry name" value="REC"/>
    <property type="match status" value="1"/>
</dbReference>
<evidence type="ECO:0000259" key="7">
    <source>
        <dbReference type="PROSITE" id="PS01124"/>
    </source>
</evidence>
<sequence>MLKVMIVEDDIFDYTHLKNIIDWNQEGFQISEQIKNVEAAEKALAEEKIDIIITDMKMPGKSGADLIKFAAENYPEIKSIALSGYKEFDYVKKSLKAGAEDYILKHELRQDSLKKLLIGIKVKIIENNQVKNSDIFEESFFVDQKNILIQNFAEKLVRGHFNSKQDLKKQIELLSINFKLKNIVITVGQFDNYQDLQQKYSGSKLLNIKRSFINMADEILKENGSSFAVLKDEKNFLFLFSFEDNSELKINNSTTSAINRIKSALKNYLNITASFAVSKILPTPLEIAENYQQTAELLENKFYQGQDMIVYQNQNNRIDNQTFNLDIKREKLLVKYVEEKNTDALLNELDDLFAEIARIKPGLSVLKMTLISLINIVNSSIKDKSLNAERIFEEKGNPYQKLENLSSLTEFKVWIFRTYKNLLRELEEKNNYSTLINQTLLFLDRNYQKDLTLSQVAEEIGVSYSYLSRKIKEECGLGFSDYLNQLRIKKAKEMIRSGDKNIKEIVNLVGFNNYNYFFKVFKDLEGMTPSEYEEKNK</sequence>
<dbReference type="PANTHER" id="PTHR43280">
    <property type="entry name" value="ARAC-FAMILY TRANSCRIPTIONAL REGULATOR"/>
    <property type="match status" value="1"/>
</dbReference>
<dbReference type="Gene3D" id="1.10.10.60">
    <property type="entry name" value="Homeodomain-like"/>
    <property type="match status" value="2"/>
</dbReference>
<dbReference type="Pfam" id="PF12833">
    <property type="entry name" value="HTH_18"/>
    <property type="match status" value="1"/>
</dbReference>
<dbReference type="PROSITE" id="PS01124">
    <property type="entry name" value="HTH_ARAC_FAMILY_2"/>
    <property type="match status" value="1"/>
</dbReference>
<name>A0A2T5RJJ3_9FIRM</name>
<feature type="domain" description="HTH cro/C1-type" evidence="9">
    <location>
        <begin position="448"/>
        <end position="469"/>
    </location>
</feature>
<accession>A0A2T5RJJ3</accession>
<dbReference type="GO" id="GO:0003700">
    <property type="term" value="F:DNA-binding transcription factor activity"/>
    <property type="evidence" value="ECO:0007669"/>
    <property type="project" value="InterPro"/>
</dbReference>
<evidence type="ECO:0000256" key="6">
    <source>
        <dbReference type="PROSITE-ProRule" id="PRU00169"/>
    </source>
</evidence>
<dbReference type="PANTHER" id="PTHR43280:SF2">
    <property type="entry name" value="HTH-TYPE TRANSCRIPTIONAL REGULATOR EXSA"/>
    <property type="match status" value="1"/>
</dbReference>
<dbReference type="GO" id="GO:0043565">
    <property type="term" value="F:sequence-specific DNA binding"/>
    <property type="evidence" value="ECO:0007669"/>
    <property type="project" value="InterPro"/>
</dbReference>
<dbReference type="Pfam" id="PF00072">
    <property type="entry name" value="Response_reg"/>
    <property type="match status" value="1"/>
</dbReference>
<reference evidence="10 11" key="1">
    <citation type="submission" date="2018-04" db="EMBL/GenBank/DDBJ databases">
        <title>Subsurface microbial communities from deep shales in Ohio and West Virginia, USA.</title>
        <authorList>
            <person name="Wrighton K."/>
        </authorList>
    </citation>
    <scope>NUCLEOTIDE SEQUENCE [LARGE SCALE GENOMIC DNA]</scope>
    <source>
        <strain evidence="10 11">WC1</strain>
    </source>
</reference>
<feature type="domain" description="HTH araC/xylS-type" evidence="7">
    <location>
        <begin position="437"/>
        <end position="535"/>
    </location>
</feature>
<dbReference type="Proteomes" id="UP000244089">
    <property type="component" value="Unassembled WGS sequence"/>
</dbReference>
<dbReference type="GO" id="GO:0000160">
    <property type="term" value="P:phosphorelay signal transduction system"/>
    <property type="evidence" value="ECO:0007669"/>
    <property type="project" value="InterPro"/>
</dbReference>
<evidence type="ECO:0000256" key="5">
    <source>
        <dbReference type="ARBA" id="ARBA00024867"/>
    </source>
</evidence>
<evidence type="ECO:0000256" key="4">
    <source>
        <dbReference type="ARBA" id="ARBA00023163"/>
    </source>
</evidence>
<evidence type="ECO:0000256" key="3">
    <source>
        <dbReference type="ARBA" id="ARBA00023125"/>
    </source>
</evidence>
<gene>
    <name evidence="10" type="ORF">C8C76_11441</name>
</gene>
<feature type="modified residue" description="4-aspartylphosphate" evidence="6">
    <location>
        <position position="55"/>
    </location>
</feature>
<organism evidence="10 11">
    <name type="scientific">Halanaerobium saccharolyticum</name>
    <dbReference type="NCBI Taxonomy" id="43595"/>
    <lineage>
        <taxon>Bacteria</taxon>
        <taxon>Bacillati</taxon>
        <taxon>Bacillota</taxon>
        <taxon>Clostridia</taxon>
        <taxon>Halanaerobiales</taxon>
        <taxon>Halanaerobiaceae</taxon>
        <taxon>Halanaerobium</taxon>
    </lineage>
</organism>